<dbReference type="OrthoDB" id="5826599at2"/>
<protein>
    <recommendedName>
        <fullName evidence="3">Nitrate/nitrite sensing protein domain-containing protein</fullName>
    </recommendedName>
</protein>
<gene>
    <name evidence="1" type="ORF">VIN01S_03690</name>
</gene>
<dbReference type="EMBL" id="BJLF01000001">
    <property type="protein sequence ID" value="GEA49565.1"/>
    <property type="molecule type" value="Genomic_DNA"/>
</dbReference>
<dbReference type="Proteomes" id="UP000318717">
    <property type="component" value="Unassembled WGS sequence"/>
</dbReference>
<organism evidence="1 2">
    <name type="scientific">Vibrio inusitatus NBRC 102082</name>
    <dbReference type="NCBI Taxonomy" id="1219070"/>
    <lineage>
        <taxon>Bacteria</taxon>
        <taxon>Pseudomonadati</taxon>
        <taxon>Pseudomonadota</taxon>
        <taxon>Gammaproteobacteria</taxon>
        <taxon>Vibrionales</taxon>
        <taxon>Vibrionaceae</taxon>
        <taxon>Vibrio</taxon>
    </lineage>
</organism>
<name>A0A4Y3HR95_9VIBR</name>
<reference evidence="1 2" key="1">
    <citation type="submission" date="2019-06" db="EMBL/GenBank/DDBJ databases">
        <title>Whole genome shotgun sequence of Vibrio inusitatus NBRC 102082.</title>
        <authorList>
            <person name="Hosoyama A."/>
            <person name="Uohara A."/>
            <person name="Ohji S."/>
            <person name="Ichikawa N."/>
        </authorList>
    </citation>
    <scope>NUCLEOTIDE SEQUENCE [LARGE SCALE GENOMIC DNA]</scope>
    <source>
        <strain evidence="1 2">NBRC 102082</strain>
    </source>
</reference>
<accession>A0A4Y3HR95</accession>
<comment type="caution">
    <text evidence="1">The sequence shown here is derived from an EMBL/GenBank/DDBJ whole genome shotgun (WGS) entry which is preliminary data.</text>
</comment>
<evidence type="ECO:0000313" key="2">
    <source>
        <dbReference type="Proteomes" id="UP000318717"/>
    </source>
</evidence>
<dbReference type="AlphaFoldDB" id="A0A4Y3HR95"/>
<evidence type="ECO:0008006" key="3">
    <source>
        <dbReference type="Google" id="ProtNLM"/>
    </source>
</evidence>
<proteinExistence type="predicted"/>
<evidence type="ECO:0000313" key="1">
    <source>
        <dbReference type="EMBL" id="GEA49565.1"/>
    </source>
</evidence>
<sequence>MFMIIAASLSAVIVLYLLMRHGRQSKLNDNRYRLVCELRSVAEHLREHRHLAHTHLSFEPIPNNHTVEIEKNISNSLLFLVEKSFINDRPMFRLLMKQIQTLLFEWRDMTPSKCQMSHGKAIRATLYLIDEIVLTWLVESDQVEMSEQYSRQWNLVIDSLEALTQFRMLVSDSRDELQCERLNLKAQILLRKINRLSLLSPLGVHAPSTSHAARQLTEIISAHGHTEQLDERELYQLTSTLSLAIFKVYDQILIELSEQLNQPLPTEEVKA</sequence>
<dbReference type="RefSeq" id="WP_141343911.1">
    <property type="nucleotide sequence ID" value="NZ_BJLF01000001.1"/>
</dbReference>
<keyword evidence="2" id="KW-1185">Reference proteome</keyword>